<evidence type="ECO:0000256" key="1">
    <source>
        <dbReference type="SAM" id="MobiDB-lite"/>
    </source>
</evidence>
<dbReference type="AlphaFoldDB" id="A0A9W8GMU8"/>
<name>A0A9W8GMU8_9FUNG</name>
<keyword evidence="3" id="KW-1185">Reference proteome</keyword>
<protein>
    <submittedName>
        <fullName evidence="2">Uncharacterized protein</fullName>
    </submittedName>
</protein>
<evidence type="ECO:0000313" key="3">
    <source>
        <dbReference type="Proteomes" id="UP001151516"/>
    </source>
</evidence>
<dbReference type="EMBL" id="JANBTX010000057">
    <property type="protein sequence ID" value="KAJ2687983.1"/>
    <property type="molecule type" value="Genomic_DNA"/>
</dbReference>
<evidence type="ECO:0000313" key="2">
    <source>
        <dbReference type="EMBL" id="KAJ2687983.1"/>
    </source>
</evidence>
<dbReference type="Proteomes" id="UP001151516">
    <property type="component" value="Unassembled WGS sequence"/>
</dbReference>
<dbReference type="OrthoDB" id="10647157at2759"/>
<accession>A0A9W8GMU8</accession>
<comment type="caution">
    <text evidence="2">The sequence shown here is derived from an EMBL/GenBank/DDBJ whole genome shotgun (WGS) entry which is preliminary data.</text>
</comment>
<reference evidence="2" key="1">
    <citation type="submission" date="2022-07" db="EMBL/GenBank/DDBJ databases">
        <title>Phylogenomic reconstructions and comparative analyses of Kickxellomycotina fungi.</title>
        <authorList>
            <person name="Reynolds N.K."/>
            <person name="Stajich J.E."/>
            <person name="Barry K."/>
            <person name="Grigoriev I.V."/>
            <person name="Crous P."/>
            <person name="Smith M.E."/>
        </authorList>
    </citation>
    <scope>NUCLEOTIDE SEQUENCE</scope>
    <source>
        <strain evidence="2">CBS 109367</strain>
    </source>
</reference>
<feature type="compositionally biased region" description="Polar residues" evidence="1">
    <location>
        <begin position="8"/>
        <end position="24"/>
    </location>
</feature>
<feature type="non-terminal residue" evidence="2">
    <location>
        <position position="1"/>
    </location>
</feature>
<organism evidence="2 3">
    <name type="scientific">Coemansia spiralis</name>
    <dbReference type="NCBI Taxonomy" id="417178"/>
    <lineage>
        <taxon>Eukaryota</taxon>
        <taxon>Fungi</taxon>
        <taxon>Fungi incertae sedis</taxon>
        <taxon>Zoopagomycota</taxon>
        <taxon>Kickxellomycotina</taxon>
        <taxon>Kickxellomycetes</taxon>
        <taxon>Kickxellales</taxon>
        <taxon>Kickxellaceae</taxon>
        <taxon>Coemansia</taxon>
    </lineage>
</organism>
<sequence length="681" mass="69426">AVGPVTNAADSVQSTVSSNNGVQSGSEVAMQAGEPYASSDVGHGAMLTDAGLQPGEPSATDAVMQDVELPAIDMVMQDVEPPAADMAVEDAEPPAANMAVEGAEPFVADAEMLNIASTSHVVVPPATDMVVEYVEPPAADMAVVGAEPFVVDAAMQDAETPNVASTSRVVVPPTAADVEMEAVVPAVRDMEVEERPQADAGSGIRREKPLAAVDAVTQDELPSDGGASMDVVPVSERMVARHRQRRPPGSNFVSGTQPCFNTGIDTNTLFPGLAEALAGLPPPDTSHIDPVLLASTSIGFNNGLIVGMPFVDPVAVANKLMALEASIATDAPLLNLGNGSSMLSDLSFGPVANGMLPNAGVAANMLPGLDANITAGMPLVNSGNGFGVLPSFCLGNPAGTVPGLGMETFNTEPLLDTSAQANVLPSSGLDNPNSMSSAFDAGVLNSALLPGTSTQSYTLGPLITEPLPKLDHVDMADLVQKCANIGTSNDALTVNYLGTGALLPNALYPGLGAIPSLYPALDAHAPNLINGGQDAFTLGQLGLGPLTVPTAADAIAGAVPGMNQPLANLNGGMPLLLGDFNYPWLNPGCVGPVPNHEGLAFKETEEIAYNLAPPELQQILGQNRLVGNAASTMPSPPPESSGSKEAEGVSVAVPKDYNAATDKPVGDHEGSVKRKRAKAKR</sequence>
<gene>
    <name evidence="2" type="ORF">IWW39_002521</name>
</gene>
<proteinExistence type="predicted"/>
<feature type="region of interest" description="Disordered" evidence="1">
    <location>
        <begin position="1"/>
        <end position="24"/>
    </location>
</feature>
<feature type="region of interest" description="Disordered" evidence="1">
    <location>
        <begin position="628"/>
        <end position="681"/>
    </location>
</feature>